<reference evidence="3 4" key="1">
    <citation type="journal article" date="2013" name="Int. J. Syst. Evol. Microbiol.">
        <title>Ilumatobacter nonamiense sp. nov. and Ilumatobacter coccineum sp. nov., isolated from seashore sand.</title>
        <authorList>
            <person name="Matsumoto A."/>
            <person name="Kasai H."/>
            <person name="Matsuo Y."/>
            <person name="Shizuri Y."/>
            <person name="Ichikawa N."/>
            <person name="Fujita N."/>
            <person name="Omura S."/>
            <person name="Takahashi Y."/>
        </authorList>
    </citation>
    <scope>NUCLEOTIDE SEQUENCE [LARGE SCALE GENOMIC DNA]</scope>
    <source>
        <strain evidence="4">NBRC 103263 / KCTC 29153 / YM16-304</strain>
    </source>
</reference>
<dbReference type="AlphaFoldDB" id="A0A6C7EA22"/>
<dbReference type="InterPro" id="IPR032698">
    <property type="entry name" value="SirB1_N"/>
</dbReference>
<sequence length="222" mass="24551">MSVARFAQVMNATDIHLDQACLAISSTIQAPLDEIEWLAALDVLAAECPEPTPDGVARHLFGDLAFRGNSGAYYDWRNSCLDRVIDTRIGIPISLSVLMIEVARRVGVRLIGVGMPAHFLVRAADDPNRFFDAFGGGVELDRDGARRLFEQLTRGQVAWQDSYLEPTLAQPIVIRMLNNLRAIFQSRSDELRYGLVMQLRAQIPQLAHDEADDIAAASAVFN</sequence>
<dbReference type="Pfam" id="PF13369">
    <property type="entry name" value="Transglut_core2"/>
    <property type="match status" value="1"/>
</dbReference>
<protein>
    <recommendedName>
        <fullName evidence="2">Protein SirB1 N-terminal domain-containing protein</fullName>
    </recommendedName>
</protein>
<accession>A0A6C7EA22</accession>
<dbReference type="OrthoDB" id="232498at2"/>
<evidence type="ECO:0000256" key="1">
    <source>
        <dbReference type="ARBA" id="ARBA00007100"/>
    </source>
</evidence>
<comment type="similarity">
    <text evidence="1">Belongs to the UPF0162 family.</text>
</comment>
<name>A0A6C7EA22_ILUCY</name>
<dbReference type="Proteomes" id="UP000011863">
    <property type="component" value="Chromosome"/>
</dbReference>
<organism evidence="3 4">
    <name type="scientific">Ilumatobacter coccineus (strain NBRC 103263 / KCTC 29153 / YM16-304)</name>
    <dbReference type="NCBI Taxonomy" id="1313172"/>
    <lineage>
        <taxon>Bacteria</taxon>
        <taxon>Bacillati</taxon>
        <taxon>Actinomycetota</taxon>
        <taxon>Acidimicrobiia</taxon>
        <taxon>Acidimicrobiales</taxon>
        <taxon>Ilumatobacteraceae</taxon>
        <taxon>Ilumatobacter</taxon>
    </lineage>
</organism>
<evidence type="ECO:0000313" key="4">
    <source>
        <dbReference type="Proteomes" id="UP000011863"/>
    </source>
</evidence>
<feature type="domain" description="Protein SirB1 N-terminal" evidence="2">
    <location>
        <begin position="50"/>
        <end position="178"/>
    </location>
</feature>
<dbReference type="PANTHER" id="PTHR31350:SF21">
    <property type="entry name" value="F-BOX ONLY PROTEIN 21"/>
    <property type="match status" value="1"/>
</dbReference>
<dbReference type="KEGG" id="aym:YM304_25480"/>
<proteinExistence type="inferred from homology"/>
<evidence type="ECO:0000259" key="2">
    <source>
        <dbReference type="Pfam" id="PF13369"/>
    </source>
</evidence>
<dbReference type="EMBL" id="AP012057">
    <property type="protein sequence ID" value="BAN02862.1"/>
    <property type="molecule type" value="Genomic_DNA"/>
</dbReference>
<evidence type="ECO:0000313" key="3">
    <source>
        <dbReference type="EMBL" id="BAN02862.1"/>
    </source>
</evidence>
<dbReference type="PANTHER" id="PTHR31350">
    <property type="entry name" value="SI:DKEY-261L7.2"/>
    <property type="match status" value="1"/>
</dbReference>
<keyword evidence="4" id="KW-1185">Reference proteome</keyword>
<gene>
    <name evidence="3" type="ORF">YM304_25480</name>
</gene>
<dbReference type="RefSeq" id="WP_015442109.1">
    <property type="nucleotide sequence ID" value="NC_020520.1"/>
</dbReference>